<accession>A0ACC2ZWN4</accession>
<proteinExistence type="predicted"/>
<dbReference type="EMBL" id="JAPDRQ010000220">
    <property type="protein sequence ID" value="KAJ9652058.1"/>
    <property type="molecule type" value="Genomic_DNA"/>
</dbReference>
<gene>
    <name evidence="1" type="ORF">H2198_008682</name>
</gene>
<protein>
    <submittedName>
        <fullName evidence="1">Uncharacterized protein</fullName>
    </submittedName>
</protein>
<comment type="caution">
    <text evidence="1">The sequence shown here is derived from an EMBL/GenBank/DDBJ whole genome shotgun (WGS) entry which is preliminary data.</text>
</comment>
<reference evidence="1" key="1">
    <citation type="submission" date="2022-10" db="EMBL/GenBank/DDBJ databases">
        <title>Culturing micro-colonial fungi from biological soil crusts in the Mojave desert and describing Neophaeococcomyces mojavensis, and introducing the new genera and species Taxawa tesnikishii.</title>
        <authorList>
            <person name="Kurbessoian T."/>
            <person name="Stajich J.E."/>
        </authorList>
    </citation>
    <scope>NUCLEOTIDE SEQUENCE</scope>
    <source>
        <strain evidence="1">JES_112</strain>
    </source>
</reference>
<evidence type="ECO:0000313" key="2">
    <source>
        <dbReference type="Proteomes" id="UP001172386"/>
    </source>
</evidence>
<keyword evidence="2" id="KW-1185">Reference proteome</keyword>
<organism evidence="1 2">
    <name type="scientific">Neophaeococcomyces mojaviensis</name>
    <dbReference type="NCBI Taxonomy" id="3383035"/>
    <lineage>
        <taxon>Eukaryota</taxon>
        <taxon>Fungi</taxon>
        <taxon>Dikarya</taxon>
        <taxon>Ascomycota</taxon>
        <taxon>Pezizomycotina</taxon>
        <taxon>Eurotiomycetes</taxon>
        <taxon>Chaetothyriomycetidae</taxon>
        <taxon>Chaetothyriales</taxon>
        <taxon>Chaetothyriales incertae sedis</taxon>
        <taxon>Neophaeococcomyces</taxon>
    </lineage>
</organism>
<dbReference type="Proteomes" id="UP001172386">
    <property type="component" value="Unassembled WGS sequence"/>
</dbReference>
<name>A0ACC2ZWN4_9EURO</name>
<evidence type="ECO:0000313" key="1">
    <source>
        <dbReference type="EMBL" id="KAJ9652058.1"/>
    </source>
</evidence>
<sequence>MSYQILHNESHSGTPFLGGNEKETIPQTAYHPGRYGADSIPMKSSYEPLRNSHKSQHQDHSIALRRVQKLQRVNGIFGTVLSLGSSVLAAVMASIIAYVLYKFYTTKDIAAPQVNRTSPWATGTQLWPAFLLAVSSVLTLLVELGGTIAACCKSRSKGAGKAVSTFENIGRVIFVAQWLAVAILYRVGKTTKDLWGWSCDQRADEIQQFYPQLDFQALCTTQTVAWYLAIAEFAVKIVLMVVGLWLVTRIKKWDLVSKGFGIVQEGVSLYA</sequence>